<accession>A0AAP0BRS5</accession>
<evidence type="ECO:0000259" key="2">
    <source>
        <dbReference type="Pfam" id="PF03732"/>
    </source>
</evidence>
<feature type="region of interest" description="Disordered" evidence="1">
    <location>
        <begin position="1"/>
        <end position="28"/>
    </location>
</feature>
<evidence type="ECO:0000259" key="3">
    <source>
        <dbReference type="Pfam" id="PF24626"/>
    </source>
</evidence>
<reference evidence="4 5" key="1">
    <citation type="journal article" date="2022" name="Nat. Plants">
        <title>Genomes of leafy and leafless Platanthera orchids illuminate the evolution of mycoheterotrophy.</title>
        <authorList>
            <person name="Li M.H."/>
            <person name="Liu K.W."/>
            <person name="Li Z."/>
            <person name="Lu H.C."/>
            <person name="Ye Q.L."/>
            <person name="Zhang D."/>
            <person name="Wang J.Y."/>
            <person name="Li Y.F."/>
            <person name="Zhong Z.M."/>
            <person name="Liu X."/>
            <person name="Yu X."/>
            <person name="Liu D.K."/>
            <person name="Tu X.D."/>
            <person name="Liu B."/>
            <person name="Hao Y."/>
            <person name="Liao X.Y."/>
            <person name="Jiang Y.T."/>
            <person name="Sun W.H."/>
            <person name="Chen J."/>
            <person name="Chen Y.Q."/>
            <person name="Ai Y."/>
            <person name="Zhai J.W."/>
            <person name="Wu S.S."/>
            <person name="Zhou Z."/>
            <person name="Hsiao Y.Y."/>
            <person name="Wu W.L."/>
            <person name="Chen Y.Y."/>
            <person name="Lin Y.F."/>
            <person name="Hsu J.L."/>
            <person name="Li C.Y."/>
            <person name="Wang Z.W."/>
            <person name="Zhao X."/>
            <person name="Zhong W.Y."/>
            <person name="Ma X.K."/>
            <person name="Ma L."/>
            <person name="Huang J."/>
            <person name="Chen G.Z."/>
            <person name="Huang M.Z."/>
            <person name="Huang L."/>
            <person name="Peng D.H."/>
            <person name="Luo Y.B."/>
            <person name="Zou S.Q."/>
            <person name="Chen S.P."/>
            <person name="Lan S."/>
            <person name="Tsai W.C."/>
            <person name="Van de Peer Y."/>
            <person name="Liu Z.J."/>
        </authorList>
    </citation>
    <scope>NUCLEOTIDE SEQUENCE [LARGE SCALE GENOMIC DNA]</scope>
    <source>
        <strain evidence="4">Lor287</strain>
    </source>
</reference>
<comment type="caution">
    <text evidence="4">The sequence shown here is derived from an EMBL/GenBank/DDBJ whole genome shotgun (WGS) entry which is preliminary data.</text>
</comment>
<gene>
    <name evidence="4" type="ORF">KSP39_PZI006306</name>
</gene>
<dbReference type="PANTHER" id="PTHR35046">
    <property type="entry name" value="ZINC KNUCKLE (CCHC-TYPE) FAMILY PROTEIN"/>
    <property type="match status" value="1"/>
</dbReference>
<dbReference type="EMBL" id="JBBWWQ010000004">
    <property type="protein sequence ID" value="KAK8948685.1"/>
    <property type="molecule type" value="Genomic_DNA"/>
</dbReference>
<feature type="compositionally biased region" description="Polar residues" evidence="1">
    <location>
        <begin position="792"/>
        <end position="804"/>
    </location>
</feature>
<dbReference type="Gene3D" id="3.30.1370.50">
    <property type="entry name" value="R3H-like domain"/>
    <property type="match status" value="1"/>
</dbReference>
<organism evidence="4 5">
    <name type="scientific">Platanthera zijinensis</name>
    <dbReference type="NCBI Taxonomy" id="2320716"/>
    <lineage>
        <taxon>Eukaryota</taxon>
        <taxon>Viridiplantae</taxon>
        <taxon>Streptophyta</taxon>
        <taxon>Embryophyta</taxon>
        <taxon>Tracheophyta</taxon>
        <taxon>Spermatophyta</taxon>
        <taxon>Magnoliopsida</taxon>
        <taxon>Liliopsida</taxon>
        <taxon>Asparagales</taxon>
        <taxon>Orchidaceae</taxon>
        <taxon>Orchidoideae</taxon>
        <taxon>Orchideae</taxon>
        <taxon>Orchidinae</taxon>
        <taxon>Platanthera</taxon>
    </lineage>
</organism>
<dbReference type="AlphaFoldDB" id="A0AAP0BRS5"/>
<dbReference type="Pfam" id="PF24626">
    <property type="entry name" value="SH3_Tf2-1"/>
    <property type="match status" value="1"/>
</dbReference>
<evidence type="ECO:0000313" key="4">
    <source>
        <dbReference type="EMBL" id="KAK8948685.1"/>
    </source>
</evidence>
<feature type="region of interest" description="Disordered" evidence="1">
    <location>
        <begin position="782"/>
        <end position="826"/>
    </location>
</feature>
<protein>
    <recommendedName>
        <fullName evidence="6">Retrotransposon gag domain-containing protein</fullName>
    </recommendedName>
</protein>
<evidence type="ECO:0000256" key="1">
    <source>
        <dbReference type="SAM" id="MobiDB-lite"/>
    </source>
</evidence>
<feature type="compositionally biased region" description="Pro residues" evidence="1">
    <location>
        <begin position="540"/>
        <end position="551"/>
    </location>
</feature>
<dbReference type="GO" id="GO:0003676">
    <property type="term" value="F:nucleic acid binding"/>
    <property type="evidence" value="ECO:0007669"/>
    <property type="project" value="InterPro"/>
</dbReference>
<proteinExistence type="predicted"/>
<dbReference type="Proteomes" id="UP001418222">
    <property type="component" value="Unassembled WGS sequence"/>
</dbReference>
<feature type="compositionally biased region" description="Low complexity" evidence="1">
    <location>
        <begin position="318"/>
        <end position="332"/>
    </location>
</feature>
<dbReference type="Pfam" id="PF03732">
    <property type="entry name" value="Retrotrans_gag"/>
    <property type="match status" value="1"/>
</dbReference>
<sequence length="1012" mass="114331">MYHRYSEPTYSRSHRVTSERSSHYYDDHSRSQYTTFRDRVDPPTRPHYARDDQYDYCHRAYPYTRVDHVDPSTRLGYLRNDYYEDSRSERDLESKFRTASPSFDGSSSPESFSYWLVDMEHYLDHFELFGERRVKFAKLRLLDQARAYWACVERTRERDRLRRITNWADMKRILCQRYLPSSYRSRLLDQLFFFQQGSMSVAKYKDCFDVLVVRSDIREDPAMTTTRFRSGLQSDIRTKVVYHSSESLEQTYQLALRYERSLRSARAGRWDSHLDLRSTSPSHVEFTMTPTTILSATTEVMHEADCSHPSEVLSPVSDLSLVSDPSPTTPIESEPERPIESAVLCTSPTPLLLSCTRLVNTLTVDPILDTTPTDPILDTTPTDPFLSVGLCCSPVVIALSHITTESPELDVDLAVTMSPIHGDTTPYDGTHMEDHDPSDEFYDDPPVKPPDEPPHPGEDTNRVLHEGEQVMVRICVVRLRARLAKSLSVRRMGPYSVLRRIGTNAYELDIPASMGTHTVFNVEDLMPNFAPHEYSSPHLGVPPEPLPPFLPPTTQSTPEPLPPHSLPRAQPISDPHLPGILSPTVPPLAPQIPPDPSITMLRDEIITEIFTHESVPSTDGLVCRYLVYGRGRSFIDDTWMLPAELDRLALDFDFSTTVSIHWRWKLFSPEELIGDDTFPATTLGRPLVDLFELYLACSERILILIHREMNSFKPGRVMRSRDEDELWAHSGLIWRLTIYGVPGSTIRLRGCVRIRGCRHGSLLNVWGVFFLHSGDLLRGADSVEPPCHRSPSKSSSIAPIQPTKQPAPSRAAGPPSRSLSSSLSSLLHPLQPPNSATPLSLCRTPSHPRPLYLRPTAAWLFSAPNQSRSGHSSPDPTIPPFPFAALTPPSPEPFSKPSNVQISFIGSSPIIRIVFCIGFLVVNIIMVQLQAFINGGSEQEVLQLYVENCFHRLLLHGVCEYYNLISSTVKTSEDSESSRMTRIKKKTSSEQALPVPAISLSQFLKMARDGLL</sequence>
<feature type="region of interest" description="Disordered" evidence="1">
    <location>
        <begin position="420"/>
        <end position="464"/>
    </location>
</feature>
<dbReference type="PANTHER" id="PTHR35046:SF9">
    <property type="entry name" value="RNA-DIRECTED DNA POLYMERASE"/>
    <property type="match status" value="1"/>
</dbReference>
<evidence type="ECO:0000313" key="5">
    <source>
        <dbReference type="Proteomes" id="UP001418222"/>
    </source>
</evidence>
<dbReference type="InterPro" id="IPR005162">
    <property type="entry name" value="Retrotrans_gag_dom"/>
</dbReference>
<keyword evidence="5" id="KW-1185">Reference proteome</keyword>
<feature type="domain" description="Tf2-1-like SH3-like" evidence="3">
    <location>
        <begin position="467"/>
        <end position="527"/>
    </location>
</feature>
<feature type="compositionally biased region" description="Basic and acidic residues" evidence="1">
    <location>
        <begin position="16"/>
        <end position="28"/>
    </location>
</feature>
<feature type="domain" description="Retrotransposon gag" evidence="2">
    <location>
        <begin position="135"/>
        <end position="233"/>
    </location>
</feature>
<dbReference type="InterPro" id="IPR036867">
    <property type="entry name" value="R3H_dom_sf"/>
</dbReference>
<feature type="compositionally biased region" description="Low complexity" evidence="1">
    <location>
        <begin position="806"/>
        <end position="826"/>
    </location>
</feature>
<dbReference type="SUPFAM" id="SSF82708">
    <property type="entry name" value="R3H domain"/>
    <property type="match status" value="1"/>
</dbReference>
<dbReference type="InterPro" id="IPR056924">
    <property type="entry name" value="SH3_Tf2-1"/>
</dbReference>
<name>A0AAP0BRS5_9ASPA</name>
<feature type="region of interest" description="Disordered" evidence="1">
    <location>
        <begin position="537"/>
        <end position="569"/>
    </location>
</feature>
<feature type="compositionally biased region" description="Basic and acidic residues" evidence="1">
    <location>
        <begin position="445"/>
        <end position="464"/>
    </location>
</feature>
<evidence type="ECO:0008006" key="6">
    <source>
        <dbReference type="Google" id="ProtNLM"/>
    </source>
</evidence>
<feature type="region of interest" description="Disordered" evidence="1">
    <location>
        <begin position="318"/>
        <end position="338"/>
    </location>
</feature>